<organism evidence="3 4">
    <name type="scientific">Tenuifilum thalassicum</name>
    <dbReference type="NCBI Taxonomy" id="2590900"/>
    <lineage>
        <taxon>Bacteria</taxon>
        <taxon>Pseudomonadati</taxon>
        <taxon>Bacteroidota</taxon>
        <taxon>Bacteroidia</taxon>
        <taxon>Bacteroidales</taxon>
        <taxon>Tenuifilaceae</taxon>
        <taxon>Tenuifilum</taxon>
    </lineage>
</organism>
<evidence type="ECO:0000313" key="3">
    <source>
        <dbReference type="EMBL" id="QKG81263.1"/>
    </source>
</evidence>
<dbReference type="GO" id="GO:0002161">
    <property type="term" value="F:aminoacyl-tRNA deacylase activity"/>
    <property type="evidence" value="ECO:0007669"/>
    <property type="project" value="InterPro"/>
</dbReference>
<feature type="domain" description="YbaK/aminoacyl-tRNA synthetase-associated" evidence="2">
    <location>
        <begin position="25"/>
        <end position="150"/>
    </location>
</feature>
<dbReference type="PANTHER" id="PTHR31423:SF3">
    <property type="entry name" value="PROLYL-TRNA SYNTHETASE ASSOCIATED DOMAIN-CONTAINING PROTEIN 1-RELATED"/>
    <property type="match status" value="1"/>
</dbReference>
<dbReference type="RefSeq" id="WP_173076024.1">
    <property type="nucleotide sequence ID" value="NZ_CP041345.1"/>
</dbReference>
<dbReference type="SUPFAM" id="SSF55826">
    <property type="entry name" value="YbaK/ProRS associated domain"/>
    <property type="match status" value="1"/>
</dbReference>
<dbReference type="FunFam" id="3.90.960.10:FF:000005">
    <property type="entry name" value="Putative prolyl-tRNA synthetase"/>
    <property type="match status" value="1"/>
</dbReference>
<dbReference type="InterPro" id="IPR007214">
    <property type="entry name" value="YbaK/aa-tRNA-synth-assoc-dom"/>
</dbReference>
<protein>
    <submittedName>
        <fullName evidence="3">Prolyl-tRNA synthetase associated domain-containing protein</fullName>
    </submittedName>
</protein>
<sequence>MDYRGDPQVYGVLKELNIPFEYHEHPEAPTVEIASQFWDGIDSAHCKNLFFRNHKGNKHYLVILEYRKMLNIKQLEKLLKQGKLTFASPKRMHKYLNLTPGSVSPFGLIHDTENHVHLFIDQSLKETQKISFHPNLNTASLVITTKDFFRYLDWTGNSYEFIDYVIE</sequence>
<proteinExistence type="inferred from homology"/>
<keyword evidence="4" id="KW-1185">Reference proteome</keyword>
<dbReference type="KEGG" id="ttz:FHG85_11465"/>
<dbReference type="EMBL" id="CP041345">
    <property type="protein sequence ID" value="QKG81263.1"/>
    <property type="molecule type" value="Genomic_DNA"/>
</dbReference>
<keyword evidence="3" id="KW-0030">Aminoacyl-tRNA synthetase</keyword>
<comment type="similarity">
    <text evidence="1">Belongs to the PRORSD1 family.</text>
</comment>
<gene>
    <name evidence="3" type="ORF">FHG85_11465</name>
</gene>
<accession>A0A7D4BF15</accession>
<evidence type="ECO:0000259" key="2">
    <source>
        <dbReference type="Pfam" id="PF04073"/>
    </source>
</evidence>
<dbReference type="CDD" id="cd04335">
    <property type="entry name" value="PrdX_deacylase"/>
    <property type="match status" value="1"/>
</dbReference>
<dbReference type="Pfam" id="PF04073">
    <property type="entry name" value="tRNA_edit"/>
    <property type="match status" value="1"/>
</dbReference>
<dbReference type="InterPro" id="IPR040285">
    <property type="entry name" value="ProX/PRXD1"/>
</dbReference>
<dbReference type="GO" id="GO:0004812">
    <property type="term" value="F:aminoacyl-tRNA ligase activity"/>
    <property type="evidence" value="ECO:0007669"/>
    <property type="project" value="UniProtKB-KW"/>
</dbReference>
<dbReference type="PANTHER" id="PTHR31423">
    <property type="entry name" value="YBAK DOMAIN-CONTAINING PROTEIN"/>
    <property type="match status" value="1"/>
</dbReference>
<dbReference type="Proteomes" id="UP000500961">
    <property type="component" value="Chromosome"/>
</dbReference>
<name>A0A7D4BF15_9BACT</name>
<keyword evidence="3" id="KW-0436">Ligase</keyword>
<evidence type="ECO:0000256" key="1">
    <source>
        <dbReference type="ARBA" id="ARBA00010201"/>
    </source>
</evidence>
<dbReference type="InterPro" id="IPR036754">
    <property type="entry name" value="YbaK/aa-tRNA-synt-asso_dom_sf"/>
</dbReference>
<dbReference type="AlphaFoldDB" id="A0A7D4BF15"/>
<dbReference type="Gene3D" id="3.90.960.10">
    <property type="entry name" value="YbaK/aminoacyl-tRNA synthetase-associated domain"/>
    <property type="match status" value="1"/>
</dbReference>
<evidence type="ECO:0000313" key="4">
    <source>
        <dbReference type="Proteomes" id="UP000500961"/>
    </source>
</evidence>
<reference evidence="3 4" key="1">
    <citation type="submission" date="2019-07" db="EMBL/GenBank/DDBJ databases">
        <title>Thalassofilum flectens gen. nov., sp. nov., a novel moderate thermophilic anaerobe from a shallow sea hot spring in Kunashir Island (Russia), representing a new family in the order Bacteroidales, and proposal of Thalassofilacea fam. nov.</title>
        <authorList>
            <person name="Kochetkova T.V."/>
            <person name="Podosokorskaya O.A."/>
            <person name="Novikov A."/>
            <person name="Elcheninov A.G."/>
            <person name="Toshchakov S.V."/>
            <person name="Kublanov I.V."/>
        </authorList>
    </citation>
    <scope>NUCLEOTIDE SEQUENCE [LARGE SCALE GENOMIC DNA]</scope>
    <source>
        <strain evidence="3 4">38-H</strain>
    </source>
</reference>